<comment type="caution">
    <text evidence="1">The sequence shown here is derived from an EMBL/GenBank/DDBJ whole genome shotgun (WGS) entry which is preliminary data.</text>
</comment>
<name>A0ABP5GKD1_9MICC</name>
<evidence type="ECO:0000313" key="1">
    <source>
        <dbReference type="EMBL" id="GAA2046156.1"/>
    </source>
</evidence>
<accession>A0ABP5GKD1</accession>
<proteinExistence type="predicted"/>
<evidence type="ECO:0000313" key="2">
    <source>
        <dbReference type="Proteomes" id="UP001501461"/>
    </source>
</evidence>
<organism evidence="1 2">
    <name type="scientific">Yaniella flava</name>
    <dbReference type="NCBI Taxonomy" id="287930"/>
    <lineage>
        <taxon>Bacteria</taxon>
        <taxon>Bacillati</taxon>
        <taxon>Actinomycetota</taxon>
        <taxon>Actinomycetes</taxon>
        <taxon>Micrococcales</taxon>
        <taxon>Micrococcaceae</taxon>
        <taxon>Yaniella</taxon>
    </lineage>
</organism>
<dbReference type="Proteomes" id="UP001501461">
    <property type="component" value="Unassembled WGS sequence"/>
</dbReference>
<dbReference type="EMBL" id="BAAAMN010000069">
    <property type="protein sequence ID" value="GAA2046156.1"/>
    <property type="molecule type" value="Genomic_DNA"/>
</dbReference>
<protein>
    <submittedName>
        <fullName evidence="1">Uncharacterized protein</fullName>
    </submittedName>
</protein>
<dbReference type="RefSeq" id="WP_343960026.1">
    <property type="nucleotide sequence ID" value="NZ_BAAAMN010000069.1"/>
</dbReference>
<keyword evidence="2" id="KW-1185">Reference proteome</keyword>
<gene>
    <name evidence="1" type="ORF">GCM10009720_28790</name>
</gene>
<sequence length="568" mass="64240">MVETQRIVSKKGIFDTPVFATAHDVASSRHYVLQSEVLDMLKQWEQDDRKQAGLRGARGAFASTEQMLTLLLILVRKEAPLTMTAATSLVYYGMEQNARDELGLIFSEQSVTAQQIYDRLYRSFHRFMKVIDPYPMQRRCLMTKAEFDALNEAADQQRRAIMLERCRTLMNRMLLATIPRWVRRRSDGNVAVDGTFVAAYGQQGTKKRSQYVAIEPYAGFYVRSEDHFYDPNAKHSKSDIKGWGWEATLAVLGTNDPHREMTFPQLIAGINLTTPGAAPGPSAIHSVRYMHREDYRPGDERFKAGILAGDRIYGNTPKPENFQIPARALGYDLLFDLKEEYWGKTYPTGGAIMLEGNAYSPAIMAYPKLISATIDYYADDDSEERIDSETYQNRLQQRAKFLVKFHTAQRSDGSRQGICPASGPNPTLHCPLRAFFNTTVSDKGKTLLPIAKKNVPSEELRGGLCNNTGGTMVLRGDAWDKHALGGYFQFGTPKWHSYYSSLRQRGESANATAKDSASVALASPERRRIRGYAAAFLFSTLMLMHLNLNLDPPMSWVWLRRFNVEVRL</sequence>
<reference evidence="2" key="1">
    <citation type="journal article" date="2019" name="Int. J. Syst. Evol. Microbiol.">
        <title>The Global Catalogue of Microorganisms (GCM) 10K type strain sequencing project: providing services to taxonomists for standard genome sequencing and annotation.</title>
        <authorList>
            <consortium name="The Broad Institute Genomics Platform"/>
            <consortium name="The Broad Institute Genome Sequencing Center for Infectious Disease"/>
            <person name="Wu L."/>
            <person name="Ma J."/>
        </authorList>
    </citation>
    <scope>NUCLEOTIDE SEQUENCE [LARGE SCALE GENOMIC DNA]</scope>
    <source>
        <strain evidence="2">JCM 13595</strain>
    </source>
</reference>